<evidence type="ECO:0000313" key="8">
    <source>
        <dbReference type="Proteomes" id="UP000184509"/>
    </source>
</evidence>
<name>A0A1M5D1X7_9BACE</name>
<evidence type="ECO:0000313" key="7">
    <source>
        <dbReference type="EMBL" id="SHF61033.1"/>
    </source>
</evidence>
<protein>
    <recommendedName>
        <fullName evidence="3">Regulatory protein RecX</fullName>
    </recommendedName>
</protein>
<proteinExistence type="inferred from homology"/>
<feature type="domain" description="RecX third three-helical" evidence="6">
    <location>
        <begin position="103"/>
        <end position="149"/>
    </location>
</feature>
<dbReference type="GO" id="GO:0006282">
    <property type="term" value="P:regulation of DNA repair"/>
    <property type="evidence" value="ECO:0007669"/>
    <property type="project" value="InterPro"/>
</dbReference>
<evidence type="ECO:0000259" key="6">
    <source>
        <dbReference type="Pfam" id="PF21981"/>
    </source>
</evidence>
<dbReference type="OrthoDB" id="1523826at2"/>
<dbReference type="RefSeq" id="WP_073402222.1">
    <property type="nucleotide sequence ID" value="NZ_FQTV01000011.1"/>
</dbReference>
<dbReference type="PANTHER" id="PTHR33602:SF1">
    <property type="entry name" value="REGULATORY PROTEIN RECX FAMILY PROTEIN"/>
    <property type="match status" value="1"/>
</dbReference>
<dbReference type="AlphaFoldDB" id="A0A1M5D1X7"/>
<reference evidence="7 8" key="1">
    <citation type="submission" date="2016-11" db="EMBL/GenBank/DDBJ databases">
        <authorList>
            <person name="Jaros S."/>
            <person name="Januszkiewicz K."/>
            <person name="Wedrychowicz H."/>
        </authorList>
    </citation>
    <scope>NUCLEOTIDE SEQUENCE [LARGE SCALE GENOMIC DNA]</scope>
    <source>
        <strain evidence="7 8">DSM 26991</strain>
    </source>
</reference>
<comment type="similarity">
    <text evidence="2">Belongs to the RecX family.</text>
</comment>
<dbReference type="Pfam" id="PF02631">
    <property type="entry name" value="RecX_HTH2"/>
    <property type="match status" value="1"/>
</dbReference>
<dbReference type="InterPro" id="IPR053925">
    <property type="entry name" value="RecX_HTH_3rd"/>
</dbReference>
<feature type="domain" description="RecX second three-helical" evidence="5">
    <location>
        <begin position="55"/>
        <end position="92"/>
    </location>
</feature>
<dbReference type="GO" id="GO:0005737">
    <property type="term" value="C:cytoplasm"/>
    <property type="evidence" value="ECO:0007669"/>
    <property type="project" value="UniProtKB-SubCell"/>
</dbReference>
<dbReference type="PANTHER" id="PTHR33602">
    <property type="entry name" value="REGULATORY PROTEIN RECX FAMILY PROTEIN"/>
    <property type="match status" value="1"/>
</dbReference>
<accession>A0A1M5D1X7</accession>
<keyword evidence="8" id="KW-1185">Reference proteome</keyword>
<dbReference type="Proteomes" id="UP000184509">
    <property type="component" value="Unassembled WGS sequence"/>
</dbReference>
<dbReference type="EMBL" id="FQTV01000011">
    <property type="protein sequence ID" value="SHF61033.1"/>
    <property type="molecule type" value="Genomic_DNA"/>
</dbReference>
<evidence type="ECO:0000256" key="3">
    <source>
        <dbReference type="ARBA" id="ARBA00018111"/>
    </source>
</evidence>
<gene>
    <name evidence="7" type="ORF">SAMN05444405_11134</name>
</gene>
<sequence>MSELTEKEALNKAAAYCTASEHCLSEVGTKLTQWGVDADAKERILKRLIDERFIDEERYCRFFVNDKFKFNKWGRIKISQALYMKKIPSEMSRDCLNEIDEKEYMNTLRSLLASKKKSIHASDDYQLNTKLIRFALSRGFEMSIIRKCMQLSDEYDSMD</sequence>
<dbReference type="InterPro" id="IPR003783">
    <property type="entry name" value="Regulatory_RecX"/>
</dbReference>
<dbReference type="Pfam" id="PF21981">
    <property type="entry name" value="RecX_HTH3"/>
    <property type="match status" value="1"/>
</dbReference>
<organism evidence="7 8">
    <name type="scientific">Bacteroides luti</name>
    <dbReference type="NCBI Taxonomy" id="1297750"/>
    <lineage>
        <taxon>Bacteria</taxon>
        <taxon>Pseudomonadati</taxon>
        <taxon>Bacteroidota</taxon>
        <taxon>Bacteroidia</taxon>
        <taxon>Bacteroidales</taxon>
        <taxon>Bacteroidaceae</taxon>
        <taxon>Bacteroides</taxon>
    </lineage>
</organism>
<dbReference type="InterPro" id="IPR036388">
    <property type="entry name" value="WH-like_DNA-bd_sf"/>
</dbReference>
<evidence type="ECO:0000256" key="4">
    <source>
        <dbReference type="ARBA" id="ARBA00022490"/>
    </source>
</evidence>
<dbReference type="Gene3D" id="1.10.10.10">
    <property type="entry name" value="Winged helix-like DNA-binding domain superfamily/Winged helix DNA-binding domain"/>
    <property type="match status" value="1"/>
</dbReference>
<evidence type="ECO:0000256" key="1">
    <source>
        <dbReference type="ARBA" id="ARBA00004496"/>
    </source>
</evidence>
<evidence type="ECO:0000256" key="2">
    <source>
        <dbReference type="ARBA" id="ARBA00009695"/>
    </source>
</evidence>
<comment type="subcellular location">
    <subcellularLocation>
        <location evidence="1">Cytoplasm</location>
    </subcellularLocation>
</comment>
<dbReference type="STRING" id="1297750.SAMN05444405_11134"/>
<dbReference type="InterPro" id="IPR053924">
    <property type="entry name" value="RecX_HTH_2nd"/>
</dbReference>
<evidence type="ECO:0000259" key="5">
    <source>
        <dbReference type="Pfam" id="PF02631"/>
    </source>
</evidence>
<keyword evidence="4" id="KW-0963">Cytoplasm</keyword>